<keyword evidence="1" id="KW-1133">Transmembrane helix</keyword>
<organism evidence="3 4">
    <name type="scientific">Brassica cretica</name>
    <name type="common">Mustard</name>
    <dbReference type="NCBI Taxonomy" id="69181"/>
    <lineage>
        <taxon>Eukaryota</taxon>
        <taxon>Viridiplantae</taxon>
        <taxon>Streptophyta</taxon>
        <taxon>Embryophyta</taxon>
        <taxon>Tracheophyta</taxon>
        <taxon>Spermatophyta</taxon>
        <taxon>Magnoliopsida</taxon>
        <taxon>eudicotyledons</taxon>
        <taxon>Gunneridae</taxon>
        <taxon>Pentapetalae</taxon>
        <taxon>rosids</taxon>
        <taxon>malvids</taxon>
        <taxon>Brassicales</taxon>
        <taxon>Brassicaceae</taxon>
        <taxon>Brassiceae</taxon>
        <taxon>Brassica</taxon>
    </lineage>
</organism>
<evidence type="ECO:0000256" key="1">
    <source>
        <dbReference type="SAM" id="Phobius"/>
    </source>
</evidence>
<keyword evidence="2" id="KW-0732">Signal</keyword>
<dbReference type="EMBL" id="QGKV02002055">
    <property type="protein sequence ID" value="KAF3494845.1"/>
    <property type="molecule type" value="Genomic_DNA"/>
</dbReference>
<keyword evidence="1" id="KW-0812">Transmembrane</keyword>
<gene>
    <name evidence="3" type="ORF">DY000_02053782</name>
</gene>
<feature type="transmembrane region" description="Helical" evidence="1">
    <location>
        <begin position="120"/>
        <end position="142"/>
    </location>
</feature>
<protein>
    <recommendedName>
        <fullName evidence="5">Secreted protein</fullName>
    </recommendedName>
</protein>
<evidence type="ECO:0000313" key="4">
    <source>
        <dbReference type="Proteomes" id="UP000266723"/>
    </source>
</evidence>
<feature type="signal peptide" evidence="2">
    <location>
        <begin position="1"/>
        <end position="17"/>
    </location>
</feature>
<evidence type="ECO:0000313" key="3">
    <source>
        <dbReference type="EMBL" id="KAF3494845.1"/>
    </source>
</evidence>
<dbReference type="Proteomes" id="UP000266723">
    <property type="component" value="Unassembled WGS sequence"/>
</dbReference>
<keyword evidence="4" id="KW-1185">Reference proteome</keyword>
<proteinExistence type="predicted"/>
<feature type="chain" id="PRO_5046537772" description="Secreted protein" evidence="2">
    <location>
        <begin position="18"/>
        <end position="151"/>
    </location>
</feature>
<sequence>MLTASLLVCGAIRMTWLCDTISESGDWKPELPLLVLRAAAAKALPPPLPSRWSITREPPREAAGHPSPLAECRVVFMLIAVRLCLFTCSDLHSRPISRSSVHVGWSRNQFPLLTSYIVKFWIRVVGIGRGGMTAAVVGLGAWPRERQRREV</sequence>
<name>A0ABQ7AB80_BRACR</name>
<keyword evidence="1" id="KW-0472">Membrane</keyword>
<evidence type="ECO:0000256" key="2">
    <source>
        <dbReference type="SAM" id="SignalP"/>
    </source>
</evidence>
<accession>A0ABQ7AB80</accession>
<reference evidence="3 4" key="1">
    <citation type="journal article" date="2020" name="BMC Genomics">
        <title>Intraspecific diversification of the crop wild relative Brassica cretica Lam. using demographic model selection.</title>
        <authorList>
            <person name="Kioukis A."/>
            <person name="Michalopoulou V.A."/>
            <person name="Briers L."/>
            <person name="Pirintsos S."/>
            <person name="Studholme D.J."/>
            <person name="Pavlidis P."/>
            <person name="Sarris P.F."/>
        </authorList>
    </citation>
    <scope>NUCLEOTIDE SEQUENCE [LARGE SCALE GENOMIC DNA]</scope>
    <source>
        <strain evidence="4">cv. PFS-1207/04</strain>
    </source>
</reference>
<comment type="caution">
    <text evidence="3">The sequence shown here is derived from an EMBL/GenBank/DDBJ whole genome shotgun (WGS) entry which is preliminary data.</text>
</comment>
<evidence type="ECO:0008006" key="5">
    <source>
        <dbReference type="Google" id="ProtNLM"/>
    </source>
</evidence>